<comment type="caution">
    <text evidence="1">The sequence shown here is derived from an EMBL/GenBank/DDBJ whole genome shotgun (WGS) entry which is preliminary data.</text>
</comment>
<evidence type="ECO:0000313" key="1">
    <source>
        <dbReference type="EMBL" id="MBB6348470.1"/>
    </source>
</evidence>
<dbReference type="Proteomes" id="UP000583800">
    <property type="component" value="Unassembled WGS sequence"/>
</dbReference>
<dbReference type="RefSeq" id="WP_185086225.1">
    <property type="nucleotide sequence ID" value="NZ_JACHJB010000002.1"/>
</dbReference>
<reference evidence="1 2" key="1">
    <citation type="submission" date="2020-08" db="EMBL/GenBank/DDBJ databases">
        <title>Sequencing the genomes of 1000 actinobacteria strains.</title>
        <authorList>
            <person name="Klenk H.-P."/>
        </authorList>
    </citation>
    <scope>NUCLEOTIDE SEQUENCE [LARGE SCALE GENOMIC DNA]</scope>
    <source>
        <strain evidence="1 2">DSM 45913</strain>
    </source>
</reference>
<protein>
    <submittedName>
        <fullName evidence="1">Uncharacterized protein</fullName>
    </submittedName>
</protein>
<proteinExistence type="predicted"/>
<dbReference type="EMBL" id="JACHJB010000002">
    <property type="protein sequence ID" value="MBB6348470.1"/>
    <property type="molecule type" value="Genomic_DNA"/>
</dbReference>
<accession>A0A7X0F140</accession>
<keyword evidence="2" id="KW-1185">Reference proteome</keyword>
<sequence length="86" mass="9290">MAAGALKGAAYDPEFVQLYLACDQAMDWAPHDPRLCEIADAIVAWNARHPRDNDLAESTAALLSSNTVESSPAWARLEHLVAARTA</sequence>
<name>A0A7X0F140_9ACTN</name>
<dbReference type="AlphaFoldDB" id="A0A7X0F140"/>
<gene>
    <name evidence="1" type="ORF">FHU36_005015</name>
</gene>
<evidence type="ECO:0000313" key="2">
    <source>
        <dbReference type="Proteomes" id="UP000583800"/>
    </source>
</evidence>
<organism evidence="1 2">
    <name type="scientific">Nonomuraea muscovyensis</name>
    <dbReference type="NCBI Taxonomy" id="1124761"/>
    <lineage>
        <taxon>Bacteria</taxon>
        <taxon>Bacillati</taxon>
        <taxon>Actinomycetota</taxon>
        <taxon>Actinomycetes</taxon>
        <taxon>Streptosporangiales</taxon>
        <taxon>Streptosporangiaceae</taxon>
        <taxon>Nonomuraea</taxon>
    </lineage>
</organism>